<dbReference type="AlphaFoldDB" id="A0A315XT04"/>
<reference evidence="2 3" key="1">
    <citation type="submission" date="2018-05" db="EMBL/GenBank/DDBJ databases">
        <title>The Hungate 1000. A catalogue of reference genomes from the rumen microbiome.</title>
        <authorList>
            <person name="Kelly W."/>
        </authorList>
    </citation>
    <scope>NUCLEOTIDE SEQUENCE [LARGE SCALE GENOMIC DNA]</scope>
    <source>
        <strain evidence="2 3">SAb67</strain>
    </source>
</reference>
<protein>
    <submittedName>
        <fullName evidence="2">Uncharacterized protein</fullName>
    </submittedName>
</protein>
<comment type="caution">
    <text evidence="2">The sequence shown here is derived from an EMBL/GenBank/DDBJ whole genome shotgun (WGS) entry which is preliminary data.</text>
</comment>
<evidence type="ECO:0000313" key="2">
    <source>
        <dbReference type="EMBL" id="PWJ09863.1"/>
    </source>
</evidence>
<gene>
    <name evidence="2" type="ORF">IE37_03297</name>
</gene>
<dbReference type="EMBL" id="QGDI01000018">
    <property type="protein sequence ID" value="PWJ09863.1"/>
    <property type="molecule type" value="Genomic_DNA"/>
</dbReference>
<name>A0A315XT04_RUMFL</name>
<keyword evidence="1" id="KW-0732">Signal</keyword>
<dbReference type="Proteomes" id="UP000245720">
    <property type="component" value="Unassembled WGS sequence"/>
</dbReference>
<evidence type="ECO:0000313" key="3">
    <source>
        <dbReference type="Proteomes" id="UP000245720"/>
    </source>
</evidence>
<accession>A0A315XT04</accession>
<organism evidence="2 3">
    <name type="scientific">Ruminococcus flavefaciens</name>
    <dbReference type="NCBI Taxonomy" id="1265"/>
    <lineage>
        <taxon>Bacteria</taxon>
        <taxon>Bacillati</taxon>
        <taxon>Bacillota</taxon>
        <taxon>Clostridia</taxon>
        <taxon>Eubacteriales</taxon>
        <taxon>Oscillospiraceae</taxon>
        <taxon>Ruminococcus</taxon>
    </lineage>
</organism>
<proteinExistence type="predicted"/>
<sequence>MKKIGKKIFPFIIVFTIMSMFTTSLLSNAASTDLESFSSNYSTNSMQTLQGDDGYSLFKVGRSGTQTYMTFQNQTSTNNYVVLTVSAISSSGTIMNTNSYSGILPSGNVHALMNNNPNAVSFQVAAVMYSNSMLSNWTAVVDNTSTIQASDSKSLAIVTRSSNVAYLSLKNRTSSAHYYDINIDAISSSGSNVGNTNANGILPANTIDTILNMSSADTYQFAAQMWNNTTPTGTLLSNWTATA</sequence>
<dbReference type="RefSeq" id="WP_109727958.1">
    <property type="nucleotide sequence ID" value="NZ_QGDI01000018.1"/>
</dbReference>
<feature type="chain" id="PRO_5016244921" evidence="1">
    <location>
        <begin position="30"/>
        <end position="243"/>
    </location>
</feature>
<feature type="signal peptide" evidence="1">
    <location>
        <begin position="1"/>
        <end position="29"/>
    </location>
</feature>
<evidence type="ECO:0000256" key="1">
    <source>
        <dbReference type="SAM" id="SignalP"/>
    </source>
</evidence>